<gene>
    <name evidence="6" type="ORF">C1704_04660</name>
</gene>
<evidence type="ECO:0000313" key="7">
    <source>
        <dbReference type="Proteomes" id="UP000238605"/>
    </source>
</evidence>
<dbReference type="GO" id="GO:0015036">
    <property type="term" value="F:disulfide oxidoreductase activity"/>
    <property type="evidence" value="ECO:0007669"/>
    <property type="project" value="UniProtKB-ARBA"/>
</dbReference>
<evidence type="ECO:0000256" key="4">
    <source>
        <dbReference type="SAM" id="SignalP"/>
    </source>
</evidence>
<dbReference type="OrthoDB" id="9811352at2"/>
<dbReference type="InterPro" id="IPR013766">
    <property type="entry name" value="Thioredoxin_domain"/>
</dbReference>
<comment type="caution">
    <text evidence="6">The sequence shown here is derived from an EMBL/GenBank/DDBJ whole genome shotgun (WGS) entry which is preliminary data.</text>
</comment>
<feature type="domain" description="Thioredoxin" evidence="5">
    <location>
        <begin position="25"/>
        <end position="165"/>
    </location>
</feature>
<evidence type="ECO:0000259" key="5">
    <source>
        <dbReference type="PROSITE" id="PS51352"/>
    </source>
</evidence>
<proteinExistence type="predicted"/>
<dbReference type="PANTHER" id="PTHR42852">
    <property type="entry name" value="THIOL:DISULFIDE INTERCHANGE PROTEIN DSBE"/>
    <property type="match status" value="1"/>
</dbReference>
<evidence type="ECO:0000256" key="1">
    <source>
        <dbReference type="ARBA" id="ARBA00004196"/>
    </source>
</evidence>
<name>A0A2S5SXH1_9BURK</name>
<sequence>MHLIPTLRHLAALAALCLAIPALAAQPNAPAPDFTLSTLKGSNMRLQEQRGNVVLVNFWATWCGPCREEMPHLNRLYDKYRALGFTVMAVSIDDDPAKAASMASKLGLNFPVLFDADKKVSRQYDLKAMPYTVIVDRDGRARHLHRGYQSGYENLYEQQIRALLKE</sequence>
<dbReference type="Pfam" id="PF08534">
    <property type="entry name" value="Redoxin"/>
    <property type="match status" value="1"/>
</dbReference>
<dbReference type="PROSITE" id="PS00194">
    <property type="entry name" value="THIOREDOXIN_1"/>
    <property type="match status" value="1"/>
</dbReference>
<dbReference type="SUPFAM" id="SSF52833">
    <property type="entry name" value="Thioredoxin-like"/>
    <property type="match status" value="1"/>
</dbReference>
<evidence type="ECO:0000256" key="3">
    <source>
        <dbReference type="ARBA" id="ARBA00023284"/>
    </source>
</evidence>
<keyword evidence="3" id="KW-0676">Redox-active center</keyword>
<dbReference type="EMBL" id="PSNX01000003">
    <property type="protein sequence ID" value="PPE67454.1"/>
    <property type="molecule type" value="Genomic_DNA"/>
</dbReference>
<dbReference type="CDD" id="cd02966">
    <property type="entry name" value="TlpA_like_family"/>
    <property type="match status" value="1"/>
</dbReference>
<keyword evidence="4" id="KW-0732">Signal</keyword>
<evidence type="ECO:0000256" key="2">
    <source>
        <dbReference type="ARBA" id="ARBA00022748"/>
    </source>
</evidence>
<protein>
    <submittedName>
        <fullName evidence="6">TlpA family protein disulfide reductase</fullName>
    </submittedName>
</protein>
<dbReference type="GO" id="GO:0017004">
    <property type="term" value="P:cytochrome complex assembly"/>
    <property type="evidence" value="ECO:0007669"/>
    <property type="project" value="UniProtKB-KW"/>
</dbReference>
<dbReference type="PANTHER" id="PTHR42852:SF13">
    <property type="entry name" value="PROTEIN DIPZ"/>
    <property type="match status" value="1"/>
</dbReference>
<accession>A0A2S5SXH1</accession>
<dbReference type="Proteomes" id="UP000238605">
    <property type="component" value="Unassembled WGS sequence"/>
</dbReference>
<feature type="chain" id="PRO_5015708003" evidence="4">
    <location>
        <begin position="25"/>
        <end position="166"/>
    </location>
</feature>
<feature type="signal peptide" evidence="4">
    <location>
        <begin position="1"/>
        <end position="24"/>
    </location>
</feature>
<keyword evidence="7" id="KW-1185">Reference proteome</keyword>
<keyword evidence="2" id="KW-0201">Cytochrome c-type biogenesis</keyword>
<dbReference type="InterPro" id="IPR050553">
    <property type="entry name" value="Thioredoxin_ResA/DsbE_sf"/>
</dbReference>
<dbReference type="Gene3D" id="3.40.30.10">
    <property type="entry name" value="Glutaredoxin"/>
    <property type="match status" value="1"/>
</dbReference>
<reference evidence="6 7" key="1">
    <citation type="submission" date="2018-02" db="EMBL/GenBank/DDBJ databases">
        <title>Reclassifiation of [Polyangium] brachysporum DSM 7029 as Guopingzhaonella breviflexa gen. nov., sp. nov., a member of the family Comamonadaceae.</title>
        <authorList>
            <person name="Tang B."/>
        </authorList>
    </citation>
    <scope>NUCLEOTIDE SEQUENCE [LARGE SCALE GENOMIC DNA]</scope>
    <source>
        <strain evidence="6 7">BCRC 80649</strain>
    </source>
</reference>
<dbReference type="AlphaFoldDB" id="A0A2S5SXH1"/>
<dbReference type="InterPro" id="IPR017937">
    <property type="entry name" value="Thioredoxin_CS"/>
</dbReference>
<organism evidence="6 7">
    <name type="scientific">Caldimonas caldifontis</name>
    <dbReference type="NCBI Taxonomy" id="1452508"/>
    <lineage>
        <taxon>Bacteria</taxon>
        <taxon>Pseudomonadati</taxon>
        <taxon>Pseudomonadota</taxon>
        <taxon>Betaproteobacteria</taxon>
        <taxon>Burkholderiales</taxon>
        <taxon>Sphaerotilaceae</taxon>
        <taxon>Caldimonas</taxon>
    </lineage>
</organism>
<dbReference type="RefSeq" id="WP_104301453.1">
    <property type="nucleotide sequence ID" value="NZ_PSNX01000003.1"/>
</dbReference>
<comment type="subcellular location">
    <subcellularLocation>
        <location evidence="1">Cell envelope</location>
    </subcellularLocation>
</comment>
<dbReference type="InterPro" id="IPR036249">
    <property type="entry name" value="Thioredoxin-like_sf"/>
</dbReference>
<dbReference type="GO" id="GO:0030313">
    <property type="term" value="C:cell envelope"/>
    <property type="evidence" value="ECO:0007669"/>
    <property type="project" value="UniProtKB-SubCell"/>
</dbReference>
<evidence type="ECO:0000313" key="6">
    <source>
        <dbReference type="EMBL" id="PPE67454.1"/>
    </source>
</evidence>
<dbReference type="InterPro" id="IPR013740">
    <property type="entry name" value="Redoxin"/>
</dbReference>
<dbReference type="PROSITE" id="PS51352">
    <property type="entry name" value="THIOREDOXIN_2"/>
    <property type="match status" value="1"/>
</dbReference>